<evidence type="ECO:0000259" key="5">
    <source>
        <dbReference type="PROSITE" id="PS50112"/>
    </source>
</evidence>
<dbReference type="CDD" id="cd11386">
    <property type="entry name" value="MCP_signal"/>
    <property type="match status" value="1"/>
</dbReference>
<dbReference type="InterPro" id="IPR000700">
    <property type="entry name" value="PAS-assoc_C"/>
</dbReference>
<dbReference type="Pfam" id="PF08447">
    <property type="entry name" value="PAS_3"/>
    <property type="match status" value="2"/>
</dbReference>
<name>A0ABT8STG3_9HYPH</name>
<evidence type="ECO:0000259" key="4">
    <source>
        <dbReference type="PROSITE" id="PS50111"/>
    </source>
</evidence>
<feature type="domain" description="HAMP" evidence="7">
    <location>
        <begin position="244"/>
        <end position="296"/>
    </location>
</feature>
<sequence length="589" mass="63950">MRMQFQLNDSAAVLAAMNRSLAIIEFDLTGKILEANENFCAALGYRRDEIVGNHHRMFVDPEEVASPDYRLFWEKLSQGQYDQRQYRRIGKGGREIWIEASYNPVFRRGKPYKVVKFATDITAIKLKAAEDAGKLDALSRAQAVIEFKPTGEILTANENFLETLGYELGEIVGKHHSMFCDPDYVKSDAYQHFWQRLAAGEFVTDEFMRLGRGGRKVYIQASYNPIFGLDGKVFKVVKFASDVTGRVQNVLALGEGLQALAARDLRPHLHDPFIPSLDQLRADFNQTASNLRSAMSSIQQNARVIAASSAEVSTSAQDLAQRTERQAATVEETAASLDQLTQTVADTSTRADEAGRLVEATRKHAEKSGDVVGKAIAAVGAIDQSSKEISNIIGVIDEIAFQTNLLALNAGVEAARAGDAGRGFAVVAQEVRALAQRSASAAKEIKTLITLSSSQVKTGVELVGETGQSLGLIVQQITEINAHVAAIVQGAREQAGGIKQINGAVNAMDQGTQHNAAMVEESTAAAHNLAKESAALFSLLALFRLQDEPGTVETTLRQPLNLPANQGSQRMASRISMGNAAVAEQWEDF</sequence>
<dbReference type="EMBL" id="JAUKWQ010000001">
    <property type="protein sequence ID" value="MDO1581328.1"/>
    <property type="molecule type" value="Genomic_DNA"/>
</dbReference>
<keyword evidence="9" id="KW-1185">Reference proteome</keyword>
<dbReference type="PROSITE" id="PS50112">
    <property type="entry name" value="PAS"/>
    <property type="match status" value="1"/>
</dbReference>
<dbReference type="InterPro" id="IPR000014">
    <property type="entry name" value="PAS"/>
</dbReference>
<feature type="domain" description="Methyl-accepting transducer" evidence="4">
    <location>
        <begin position="301"/>
        <end position="530"/>
    </location>
</feature>
<organism evidence="8 9">
    <name type="scientific">Rhizobium oryzicola</name>
    <dbReference type="NCBI Taxonomy" id="1232668"/>
    <lineage>
        <taxon>Bacteria</taxon>
        <taxon>Pseudomonadati</taxon>
        <taxon>Pseudomonadota</taxon>
        <taxon>Alphaproteobacteria</taxon>
        <taxon>Hyphomicrobiales</taxon>
        <taxon>Rhizobiaceae</taxon>
        <taxon>Rhizobium/Agrobacterium group</taxon>
        <taxon>Rhizobium</taxon>
    </lineage>
</organism>
<dbReference type="SUPFAM" id="SSF58104">
    <property type="entry name" value="Methyl-accepting chemotaxis protein (MCP) signaling domain"/>
    <property type="match status" value="1"/>
</dbReference>
<dbReference type="CDD" id="cd00130">
    <property type="entry name" value="PAS"/>
    <property type="match status" value="2"/>
</dbReference>
<keyword evidence="3" id="KW-0807">Transducer</keyword>
<dbReference type="PANTHER" id="PTHR43531">
    <property type="entry name" value="PROTEIN ICFG"/>
    <property type="match status" value="1"/>
</dbReference>
<dbReference type="InterPro" id="IPR001610">
    <property type="entry name" value="PAC"/>
</dbReference>
<dbReference type="InterPro" id="IPR051310">
    <property type="entry name" value="MCP_chemotaxis"/>
</dbReference>
<evidence type="ECO:0000256" key="1">
    <source>
        <dbReference type="ARBA" id="ARBA00022500"/>
    </source>
</evidence>
<dbReference type="SMART" id="SM00091">
    <property type="entry name" value="PAS"/>
    <property type="match status" value="2"/>
</dbReference>
<evidence type="ECO:0000256" key="3">
    <source>
        <dbReference type="PROSITE-ProRule" id="PRU00284"/>
    </source>
</evidence>
<dbReference type="PROSITE" id="PS50113">
    <property type="entry name" value="PAC"/>
    <property type="match status" value="1"/>
</dbReference>
<dbReference type="Gene3D" id="1.10.287.950">
    <property type="entry name" value="Methyl-accepting chemotaxis protein"/>
    <property type="match status" value="1"/>
</dbReference>
<proteinExistence type="inferred from homology"/>
<dbReference type="PROSITE" id="PS50885">
    <property type="entry name" value="HAMP"/>
    <property type="match status" value="1"/>
</dbReference>
<feature type="domain" description="PAC" evidence="6">
    <location>
        <begin position="203"/>
        <end position="255"/>
    </location>
</feature>
<dbReference type="NCBIfam" id="TIGR00229">
    <property type="entry name" value="sensory_box"/>
    <property type="match status" value="2"/>
</dbReference>
<dbReference type="RefSeq" id="WP_302075442.1">
    <property type="nucleotide sequence ID" value="NZ_JAUKWQ010000001.1"/>
</dbReference>
<reference evidence="8" key="2">
    <citation type="submission" date="2023-07" db="EMBL/GenBank/DDBJ databases">
        <authorList>
            <person name="Sun H."/>
        </authorList>
    </citation>
    <scope>NUCLEOTIDE SEQUENCE</scope>
    <source>
        <strain evidence="8">05753</strain>
    </source>
</reference>
<dbReference type="PROSITE" id="PS50111">
    <property type="entry name" value="CHEMOTAXIS_TRANSDUC_2"/>
    <property type="match status" value="1"/>
</dbReference>
<dbReference type="Proteomes" id="UP001169006">
    <property type="component" value="Unassembled WGS sequence"/>
</dbReference>
<dbReference type="InterPro" id="IPR004089">
    <property type="entry name" value="MCPsignal_dom"/>
</dbReference>
<comment type="similarity">
    <text evidence="2">Belongs to the methyl-accepting chemotaxis (MCP) protein family.</text>
</comment>
<keyword evidence="1" id="KW-0145">Chemotaxis</keyword>
<evidence type="ECO:0000259" key="7">
    <source>
        <dbReference type="PROSITE" id="PS50885"/>
    </source>
</evidence>
<evidence type="ECO:0000259" key="6">
    <source>
        <dbReference type="PROSITE" id="PS50113"/>
    </source>
</evidence>
<dbReference type="SUPFAM" id="SSF55785">
    <property type="entry name" value="PYP-like sensor domain (PAS domain)"/>
    <property type="match status" value="2"/>
</dbReference>
<dbReference type="Gene3D" id="3.30.450.20">
    <property type="entry name" value="PAS domain"/>
    <property type="match status" value="2"/>
</dbReference>
<feature type="domain" description="PAS" evidence="5">
    <location>
        <begin position="23"/>
        <end position="63"/>
    </location>
</feature>
<dbReference type="SMART" id="SM00086">
    <property type="entry name" value="PAC"/>
    <property type="match status" value="2"/>
</dbReference>
<dbReference type="PANTHER" id="PTHR43531:SF11">
    <property type="entry name" value="METHYL-ACCEPTING CHEMOTAXIS PROTEIN 3"/>
    <property type="match status" value="1"/>
</dbReference>
<evidence type="ECO:0000313" key="8">
    <source>
        <dbReference type="EMBL" id="MDO1581328.1"/>
    </source>
</evidence>
<dbReference type="InterPro" id="IPR013655">
    <property type="entry name" value="PAS_fold_3"/>
</dbReference>
<comment type="caution">
    <text evidence="8">The sequence shown here is derived from an EMBL/GenBank/DDBJ whole genome shotgun (WGS) entry which is preliminary data.</text>
</comment>
<accession>A0ABT8STG3</accession>
<gene>
    <name evidence="8" type="ORF">Q2T52_04390</name>
</gene>
<dbReference type="Pfam" id="PF00015">
    <property type="entry name" value="MCPsignal"/>
    <property type="match status" value="1"/>
</dbReference>
<evidence type="ECO:0000256" key="2">
    <source>
        <dbReference type="ARBA" id="ARBA00029447"/>
    </source>
</evidence>
<reference evidence="8" key="1">
    <citation type="journal article" date="2015" name="Int. J. Syst. Evol. Microbiol.">
        <title>Rhizobium oryzicola sp. nov., potential plant-growth-promoting endophytic bacteria isolated from rice roots.</title>
        <authorList>
            <person name="Zhang X.X."/>
            <person name="Gao J.S."/>
            <person name="Cao Y.H."/>
            <person name="Sheirdil R.A."/>
            <person name="Wang X.C."/>
            <person name="Zhang L."/>
        </authorList>
    </citation>
    <scope>NUCLEOTIDE SEQUENCE</scope>
    <source>
        <strain evidence="8">05753</strain>
    </source>
</reference>
<evidence type="ECO:0000313" key="9">
    <source>
        <dbReference type="Proteomes" id="UP001169006"/>
    </source>
</evidence>
<dbReference type="SMART" id="SM00283">
    <property type="entry name" value="MA"/>
    <property type="match status" value="1"/>
</dbReference>
<dbReference type="InterPro" id="IPR035965">
    <property type="entry name" value="PAS-like_dom_sf"/>
</dbReference>
<dbReference type="InterPro" id="IPR003660">
    <property type="entry name" value="HAMP_dom"/>
</dbReference>
<protein>
    <submittedName>
        <fullName evidence="8">PAS domain-containing methyl-accepting chemotaxis protein</fullName>
    </submittedName>
</protein>